<proteinExistence type="predicted"/>
<reference evidence="1 2" key="1">
    <citation type="submission" date="2017-10" db="EMBL/GenBank/DDBJ databases">
        <title>Bacillus sp. nov., a halophilic bacterium isolated from a Keqin Lake.</title>
        <authorList>
            <person name="Wang H."/>
        </authorList>
    </citation>
    <scope>NUCLEOTIDE SEQUENCE [LARGE SCALE GENOMIC DNA]</scope>
    <source>
        <strain evidence="1 2">KCTC 13187</strain>
    </source>
</reference>
<protein>
    <submittedName>
        <fullName evidence="1">Stage 0 sporulation protein</fullName>
    </submittedName>
</protein>
<organism evidence="1 2">
    <name type="scientific">Salipaludibacillus neizhouensis</name>
    <dbReference type="NCBI Taxonomy" id="885475"/>
    <lineage>
        <taxon>Bacteria</taxon>
        <taxon>Bacillati</taxon>
        <taxon>Bacillota</taxon>
        <taxon>Bacilli</taxon>
        <taxon>Bacillales</taxon>
        <taxon>Bacillaceae</taxon>
    </lineage>
</organism>
<dbReference type="Gene3D" id="4.10.280.10">
    <property type="entry name" value="Helix-loop-helix DNA-binding domain"/>
    <property type="match status" value="1"/>
</dbReference>
<dbReference type="EMBL" id="PDOE01000003">
    <property type="protein sequence ID" value="RKL67513.1"/>
    <property type="molecule type" value="Genomic_DNA"/>
</dbReference>
<dbReference type="InterPro" id="IPR037208">
    <property type="entry name" value="Spo0E-like_sf"/>
</dbReference>
<name>A0A3A9KD09_9BACI</name>
<dbReference type="Proteomes" id="UP000281498">
    <property type="component" value="Unassembled WGS sequence"/>
</dbReference>
<accession>A0A3A9KD09</accession>
<keyword evidence="2" id="KW-1185">Reference proteome</keyword>
<dbReference type="SUPFAM" id="SSF140500">
    <property type="entry name" value="BAS1536-like"/>
    <property type="match status" value="1"/>
</dbReference>
<evidence type="ECO:0000313" key="1">
    <source>
        <dbReference type="EMBL" id="RKL67513.1"/>
    </source>
</evidence>
<dbReference type="AlphaFoldDB" id="A0A3A9KD09"/>
<dbReference type="GO" id="GO:0043937">
    <property type="term" value="P:regulation of sporulation"/>
    <property type="evidence" value="ECO:0007669"/>
    <property type="project" value="InterPro"/>
</dbReference>
<comment type="caution">
    <text evidence="1">The sequence shown here is derived from an EMBL/GenBank/DDBJ whole genome shotgun (WGS) entry which is preliminary data.</text>
</comment>
<dbReference type="InterPro" id="IPR036638">
    <property type="entry name" value="HLH_DNA-bd_sf"/>
</dbReference>
<sequence>MLERSMGMLDLIETKRKELHFIAFKYGLSSRRVIRCSQELDELILYHQINDLSNERTQIVS</sequence>
<dbReference type="InterPro" id="IPR018540">
    <property type="entry name" value="Spo0E-like"/>
</dbReference>
<dbReference type="Pfam" id="PF09388">
    <property type="entry name" value="SpoOE-like"/>
    <property type="match status" value="1"/>
</dbReference>
<dbReference type="GO" id="GO:0046983">
    <property type="term" value="F:protein dimerization activity"/>
    <property type="evidence" value="ECO:0007669"/>
    <property type="project" value="InterPro"/>
</dbReference>
<gene>
    <name evidence="1" type="ORF">CR203_09190</name>
</gene>
<evidence type="ECO:0000313" key="2">
    <source>
        <dbReference type="Proteomes" id="UP000281498"/>
    </source>
</evidence>